<evidence type="ECO:0000313" key="3">
    <source>
        <dbReference type="Proteomes" id="UP000429484"/>
    </source>
</evidence>
<dbReference type="EMBL" id="WISR01000211">
    <property type="protein sequence ID" value="MQW36167.1"/>
    <property type="molecule type" value="Genomic_DNA"/>
</dbReference>
<reference evidence="2 3" key="1">
    <citation type="journal article" date="2013" name="Genome Biol.">
        <title>Comparative genomics of the core and accessory genomes of 48 Sinorhizobium strains comprising five genospecies.</title>
        <authorList>
            <person name="Sugawara M."/>
            <person name="Epstein B."/>
            <person name="Badgley B.D."/>
            <person name="Unno T."/>
            <person name="Xu L."/>
            <person name="Reese J."/>
            <person name="Gyaneshwar P."/>
            <person name="Denny R."/>
            <person name="Mudge J."/>
            <person name="Bharti A.K."/>
            <person name="Farmer A.D."/>
            <person name="May G.D."/>
            <person name="Woodward J.E."/>
            <person name="Medigue C."/>
            <person name="Vallenet D."/>
            <person name="Lajus A."/>
            <person name="Rouy Z."/>
            <person name="Martinez-Vaz B."/>
            <person name="Tiffin P."/>
            <person name="Young N.D."/>
            <person name="Sadowsky M.J."/>
        </authorList>
    </citation>
    <scope>NUCLEOTIDE SEQUENCE [LARGE SCALE GENOMIC DNA]</scope>
    <source>
        <strain evidence="2 3">N6B1</strain>
    </source>
</reference>
<dbReference type="AlphaFoldDB" id="A0AAW9TVI2"/>
<feature type="signal peptide" evidence="1">
    <location>
        <begin position="1"/>
        <end position="23"/>
    </location>
</feature>
<dbReference type="Proteomes" id="UP000429484">
    <property type="component" value="Unassembled WGS sequence"/>
</dbReference>
<evidence type="ECO:0000256" key="1">
    <source>
        <dbReference type="SAM" id="SignalP"/>
    </source>
</evidence>
<name>A0AAW9TVI2_RHIML</name>
<dbReference type="InterPro" id="IPR014468">
    <property type="entry name" value="UCP014979"/>
</dbReference>
<evidence type="ECO:0008006" key="4">
    <source>
        <dbReference type="Google" id="ProtNLM"/>
    </source>
</evidence>
<gene>
    <name evidence="2" type="ORF">GHK53_26210</name>
</gene>
<keyword evidence="1" id="KW-0732">Signal</keyword>
<dbReference type="PIRSF" id="PIRSF014979">
    <property type="entry name" value="UCP014979"/>
    <property type="match status" value="1"/>
</dbReference>
<proteinExistence type="predicted"/>
<dbReference type="RefSeq" id="WP_013843878.1">
    <property type="nucleotide sequence ID" value="NZ_FNYP01000009.1"/>
</dbReference>
<organism evidence="2 3">
    <name type="scientific">Rhizobium meliloti</name>
    <name type="common">Ensifer meliloti</name>
    <name type="synonym">Sinorhizobium meliloti</name>
    <dbReference type="NCBI Taxonomy" id="382"/>
    <lineage>
        <taxon>Bacteria</taxon>
        <taxon>Pseudomonadati</taxon>
        <taxon>Pseudomonadota</taxon>
        <taxon>Alphaproteobacteria</taxon>
        <taxon>Hyphomicrobiales</taxon>
        <taxon>Rhizobiaceae</taxon>
        <taxon>Sinorhizobium/Ensifer group</taxon>
        <taxon>Sinorhizobium</taxon>
    </lineage>
</organism>
<accession>A0AAW9TVI2</accession>
<evidence type="ECO:0000313" key="2">
    <source>
        <dbReference type="EMBL" id="MQW36167.1"/>
    </source>
</evidence>
<comment type="caution">
    <text evidence="2">The sequence shown here is derived from an EMBL/GenBank/DDBJ whole genome shotgun (WGS) entry which is preliminary data.</text>
</comment>
<feature type="chain" id="PRO_5043656599" description="DUF11 domain-containing protein" evidence="1">
    <location>
        <begin position="24"/>
        <end position="167"/>
    </location>
</feature>
<sequence>MRHSITSSIFAAGLMLLSWSAAAQEQKPASPLSANLGVQSVEIGEGGKETFSPAEAAAPGDLLQYTGRYENVAKEPLSGLVINGPIPSNTSFVDTGRAVSLKAAFEVLIDGESWQGVPAYKTVTLEDGTKSRVEAEASDYRQIRWRVSEALAPGATLVTTYRVQVEK</sequence>
<protein>
    <recommendedName>
        <fullName evidence="4">DUF11 domain-containing protein</fullName>
    </recommendedName>
</protein>